<dbReference type="Gene3D" id="3.90.550.10">
    <property type="entry name" value="Spore Coat Polysaccharide Biosynthesis Protein SpsA, Chain A"/>
    <property type="match status" value="1"/>
</dbReference>
<dbReference type="HOGENOM" id="CLU_025996_21_1_6"/>
<reference evidence="3" key="3">
    <citation type="submission" date="2011-05" db="EMBL/GenBank/DDBJ databases">
        <title>Complete sequence of Methylomonas methanica MC09.</title>
        <authorList>
            <consortium name="US DOE Joint Genome Institute"/>
            <person name="Lucas S."/>
            <person name="Han J."/>
            <person name="Lapidus A."/>
            <person name="Cheng J.-F."/>
            <person name="Goodwin L."/>
            <person name="Pitluck S."/>
            <person name="Peters L."/>
            <person name="Mikhailova N."/>
            <person name="Teshima H."/>
            <person name="Han C."/>
            <person name="Tapia R."/>
            <person name="Land M."/>
            <person name="Hauser L."/>
            <person name="Kyrpides N."/>
            <person name="Ivanova N."/>
            <person name="Pagani I."/>
            <person name="Stein L."/>
            <person name="Woyke T."/>
        </authorList>
    </citation>
    <scope>NUCLEOTIDE SEQUENCE [LARGE SCALE GENOMIC DNA]</scope>
    <source>
        <strain evidence="3">MC09</strain>
    </source>
</reference>
<dbReference type="CDD" id="cd06433">
    <property type="entry name" value="GT_2_WfgS_like"/>
    <property type="match status" value="1"/>
</dbReference>
<dbReference type="RefSeq" id="WP_013817883.1">
    <property type="nucleotide sequence ID" value="NC_015572.1"/>
</dbReference>
<dbReference type="PANTHER" id="PTHR43685">
    <property type="entry name" value="GLYCOSYLTRANSFERASE"/>
    <property type="match status" value="1"/>
</dbReference>
<dbReference type="InterPro" id="IPR001173">
    <property type="entry name" value="Glyco_trans_2-like"/>
</dbReference>
<dbReference type="EMBL" id="CP002738">
    <property type="protein sequence ID" value="AEF99618.1"/>
    <property type="molecule type" value="Genomic_DNA"/>
</dbReference>
<evidence type="ECO:0000259" key="1">
    <source>
        <dbReference type="Pfam" id="PF00535"/>
    </source>
</evidence>
<dbReference type="PANTHER" id="PTHR43685:SF11">
    <property type="entry name" value="GLYCOSYLTRANSFERASE TAGX-RELATED"/>
    <property type="match status" value="1"/>
</dbReference>
<evidence type="ECO:0000313" key="2">
    <source>
        <dbReference type="EMBL" id="AEF99618.1"/>
    </source>
</evidence>
<protein>
    <submittedName>
        <fullName evidence="2">Glycosyl transferase family 2</fullName>
    </submittedName>
</protein>
<sequence>MIETKPEIKCDKVFSVSENKYQKNEGGLRTHGYAKAGRPKKPLVSLITVVFNGENFLEKAIQSVFSQNYDNLEYLVIDGGSTDGTLGIIKKYDDKLDYWITEPDTGIYDAWNKGLHFATGEWVSFLGADDLIMPNAFSEMLSFAEQSTDQLDFICGRVEMYDGKTLLRTIGRPWDWNRFKRYMCVAHTGALHRRSYFQSYGLFDTSFRISGDYELLLRSGKALKAGFVNSVVARMQVGGQSNGNSAVFDEALRVRLLHGVTTPFWGRLHAKWSEIKWHLRRHLVGI</sequence>
<dbReference type="InterPro" id="IPR029044">
    <property type="entry name" value="Nucleotide-diphossugar_trans"/>
</dbReference>
<reference key="2">
    <citation type="submission" date="2011-05" db="EMBL/GenBank/DDBJ databases">
        <title>Complete genome sequence of the aerobic marine methanotroph Methylomonas methanica MC09.</title>
        <authorList>
            <person name="Boden R."/>
            <person name="Cunliffe M."/>
            <person name="Scanlan J."/>
            <person name="Moussard H."/>
            <person name="Kits K.D."/>
            <person name="Klotz M."/>
            <person name="Jetten M."/>
            <person name="Vuilleumier S."/>
            <person name="Han J."/>
            <person name="Peters L."/>
            <person name="Mikhailova N."/>
            <person name="Teshima H."/>
            <person name="Tapia R."/>
            <person name="Kyrpides N."/>
            <person name="Ivanova N."/>
            <person name="Pagani I."/>
            <person name="Cheng J.-F."/>
            <person name="Goodwin L."/>
            <person name="Han C."/>
            <person name="Hauser L."/>
            <person name="Land M."/>
            <person name="Lapidus A."/>
            <person name="Lucas S."/>
            <person name="Pitluck S."/>
            <person name="Woyke T."/>
            <person name="Stein L.Y."/>
            <person name="Murrell C."/>
        </authorList>
    </citation>
    <scope>NUCLEOTIDE SEQUENCE</scope>
    <source>
        <strain>MC09</strain>
    </source>
</reference>
<accession>F9ZWE9</accession>
<dbReference type="OrthoDB" id="396512at2"/>
<dbReference type="InterPro" id="IPR050834">
    <property type="entry name" value="Glycosyltransf_2"/>
</dbReference>
<feature type="domain" description="Glycosyltransferase 2-like" evidence="1">
    <location>
        <begin position="45"/>
        <end position="177"/>
    </location>
</feature>
<reference evidence="2 3" key="1">
    <citation type="journal article" date="2011" name="J. Bacteriol.">
        <title>Complete Genome Sequence of the Aerobic Marine Methanotroph Methylomonas methanica MC09.</title>
        <authorList>
            <person name="Boden R."/>
            <person name="Cunliffe M."/>
            <person name="Scanlan J."/>
            <person name="Moussard H."/>
            <person name="Kits K.D."/>
            <person name="Klotz M.G."/>
            <person name="Jetten M.S."/>
            <person name="Vuilleumier S."/>
            <person name="Han J."/>
            <person name="Peters L."/>
            <person name="Mikhailova N."/>
            <person name="Teshima H."/>
            <person name="Tapia R."/>
            <person name="Kyrpides N."/>
            <person name="Ivanova N."/>
            <person name="Pagani I."/>
            <person name="Cheng J.F."/>
            <person name="Goodwin L."/>
            <person name="Han C."/>
            <person name="Hauser L."/>
            <person name="Land M.L."/>
            <person name="Lapidus A."/>
            <person name="Lucas S."/>
            <person name="Pitluck S."/>
            <person name="Woyke T."/>
            <person name="Stein L."/>
            <person name="Murrell J.C."/>
        </authorList>
    </citation>
    <scope>NUCLEOTIDE SEQUENCE [LARGE SCALE GENOMIC DNA]</scope>
    <source>
        <strain evidence="2 3">MC09</strain>
    </source>
</reference>
<gene>
    <name evidence="2" type="ordered locus">Metme_1190</name>
</gene>
<dbReference type="STRING" id="857087.Metme_1190"/>
<name>F9ZWE9_METMM</name>
<dbReference type="eggNOG" id="COG1216">
    <property type="taxonomic scope" value="Bacteria"/>
</dbReference>
<dbReference type="Pfam" id="PF00535">
    <property type="entry name" value="Glycos_transf_2"/>
    <property type="match status" value="1"/>
</dbReference>
<dbReference type="AlphaFoldDB" id="F9ZWE9"/>
<dbReference type="KEGG" id="mmt:Metme_1190"/>
<dbReference type="Proteomes" id="UP000008888">
    <property type="component" value="Chromosome"/>
</dbReference>
<dbReference type="SUPFAM" id="SSF53448">
    <property type="entry name" value="Nucleotide-diphospho-sugar transferases"/>
    <property type="match status" value="1"/>
</dbReference>
<organism evidence="2 3">
    <name type="scientific">Methylomonas methanica (strain DSM 25384 / MC09)</name>
    <dbReference type="NCBI Taxonomy" id="857087"/>
    <lineage>
        <taxon>Bacteria</taxon>
        <taxon>Pseudomonadati</taxon>
        <taxon>Pseudomonadota</taxon>
        <taxon>Gammaproteobacteria</taxon>
        <taxon>Methylococcales</taxon>
        <taxon>Methylococcaceae</taxon>
        <taxon>Methylomonas</taxon>
    </lineage>
</organism>
<keyword evidence="2" id="KW-0808">Transferase</keyword>
<keyword evidence="3" id="KW-1185">Reference proteome</keyword>
<evidence type="ECO:0000313" key="3">
    <source>
        <dbReference type="Proteomes" id="UP000008888"/>
    </source>
</evidence>
<proteinExistence type="predicted"/>
<dbReference type="GO" id="GO:0016740">
    <property type="term" value="F:transferase activity"/>
    <property type="evidence" value="ECO:0007669"/>
    <property type="project" value="UniProtKB-KW"/>
</dbReference>